<gene>
    <name evidence="2" type="ORF">H3N35_10990</name>
</gene>
<keyword evidence="3" id="KW-1185">Reference proteome</keyword>
<dbReference type="EMBL" id="CP059693">
    <property type="protein sequence ID" value="WDE13916.1"/>
    <property type="molecule type" value="Genomic_DNA"/>
</dbReference>
<reference evidence="2 3" key="1">
    <citation type="journal article" date="2022" name="Mar. Drugs">
        <title>Bioassay-Guided Fractionation Leads to the Detection of Cholic Acid Generated by the Rare Thalassomonas sp.</title>
        <authorList>
            <person name="Pheiffer F."/>
            <person name="Schneider Y.K."/>
            <person name="Hansen E.H."/>
            <person name="Andersen J.H."/>
            <person name="Isaksson J."/>
            <person name="Busche T."/>
            <person name="R C."/>
            <person name="Kalinowski J."/>
            <person name="Zyl L.V."/>
            <person name="Trindade M."/>
        </authorList>
    </citation>
    <scope>NUCLEOTIDE SEQUENCE [LARGE SCALE GENOMIC DNA]</scope>
    <source>
        <strain evidence="2 3">A5K-61T</strain>
    </source>
</reference>
<name>A0ABY7VLG6_9GAMM</name>
<sequence>MKNISSLSLLCFSILFFTWSVTADQHPGLPQEVPLPADARVFARFDDSLPAVINYFTRESEQAILALYQKRYGEPNARERKRGRLTVTFSRENTDIRIVISEQNKQRQVDILKMK</sequence>
<evidence type="ECO:0000313" key="3">
    <source>
        <dbReference type="Proteomes" id="UP001215231"/>
    </source>
</evidence>
<evidence type="ECO:0000256" key="1">
    <source>
        <dbReference type="SAM" id="SignalP"/>
    </source>
</evidence>
<feature type="signal peptide" evidence="1">
    <location>
        <begin position="1"/>
        <end position="23"/>
    </location>
</feature>
<accession>A0ABY7VLG6</accession>
<dbReference type="Proteomes" id="UP001215231">
    <property type="component" value="Chromosome"/>
</dbReference>
<evidence type="ECO:0000313" key="2">
    <source>
        <dbReference type="EMBL" id="WDE13916.1"/>
    </source>
</evidence>
<dbReference type="RefSeq" id="WP_274054370.1">
    <property type="nucleotide sequence ID" value="NZ_CP059693.1"/>
</dbReference>
<organism evidence="2 3">
    <name type="scientific">Thalassomonas haliotis</name>
    <dbReference type="NCBI Taxonomy" id="485448"/>
    <lineage>
        <taxon>Bacteria</taxon>
        <taxon>Pseudomonadati</taxon>
        <taxon>Pseudomonadota</taxon>
        <taxon>Gammaproteobacteria</taxon>
        <taxon>Alteromonadales</taxon>
        <taxon>Colwelliaceae</taxon>
        <taxon>Thalassomonas</taxon>
    </lineage>
</organism>
<proteinExistence type="predicted"/>
<keyword evidence="1" id="KW-0732">Signal</keyword>
<feature type="chain" id="PRO_5047155572" evidence="1">
    <location>
        <begin position="24"/>
        <end position="115"/>
    </location>
</feature>
<protein>
    <submittedName>
        <fullName evidence="2">Uncharacterized protein</fullName>
    </submittedName>
</protein>